<dbReference type="InterPro" id="IPR005368">
    <property type="entry name" value="UPF0175"/>
</dbReference>
<dbReference type="PANTHER" id="PTHR37525:SF1">
    <property type="entry name" value="UPF0175 PROTEIN SSL1255"/>
    <property type="match status" value="1"/>
</dbReference>
<dbReference type="InterPro" id="IPR052264">
    <property type="entry name" value="UPF0175_domain"/>
</dbReference>
<name>A0A1M6GKI2_9BACT</name>
<reference evidence="2 3" key="1">
    <citation type="submission" date="2016-11" db="EMBL/GenBank/DDBJ databases">
        <authorList>
            <person name="Jaros S."/>
            <person name="Januszkiewicz K."/>
            <person name="Wedrychowicz H."/>
        </authorList>
    </citation>
    <scope>NUCLEOTIDE SEQUENCE [LARGE SCALE GENOMIC DNA]</scope>
    <source>
        <strain evidence="2 3">DSM 27063</strain>
    </source>
</reference>
<protein>
    <submittedName>
        <fullName evidence="2">Uncharacterized protein family (UPF0175)</fullName>
    </submittedName>
</protein>
<proteinExistence type="inferred from homology"/>
<dbReference type="AlphaFoldDB" id="A0A1M6GKI2"/>
<dbReference type="RefSeq" id="WP_073168436.1">
    <property type="nucleotide sequence ID" value="NZ_FQZE01000011.1"/>
</dbReference>
<dbReference type="EMBL" id="FQZE01000011">
    <property type="protein sequence ID" value="SHJ10434.1"/>
    <property type="molecule type" value="Genomic_DNA"/>
</dbReference>
<gene>
    <name evidence="2" type="ORF">SAMN05444280_11127</name>
</gene>
<organism evidence="2 3">
    <name type="scientific">Tangfeifania diversioriginum</name>
    <dbReference type="NCBI Taxonomy" id="1168035"/>
    <lineage>
        <taxon>Bacteria</taxon>
        <taxon>Pseudomonadati</taxon>
        <taxon>Bacteroidota</taxon>
        <taxon>Bacteroidia</taxon>
        <taxon>Marinilabiliales</taxon>
        <taxon>Prolixibacteraceae</taxon>
        <taxon>Tangfeifania</taxon>
    </lineage>
</organism>
<dbReference type="STRING" id="1168035.SAMN05444280_11127"/>
<dbReference type="PANTHER" id="PTHR37525">
    <property type="entry name" value="UPF0175 PROTEIN SSL1255"/>
    <property type="match status" value="1"/>
</dbReference>
<evidence type="ECO:0000313" key="2">
    <source>
        <dbReference type="EMBL" id="SHJ10434.1"/>
    </source>
</evidence>
<evidence type="ECO:0000313" key="3">
    <source>
        <dbReference type="Proteomes" id="UP000184050"/>
    </source>
</evidence>
<comment type="similarity">
    <text evidence="1">Belongs to the UPF0175 family.</text>
</comment>
<keyword evidence="3" id="KW-1185">Reference proteome</keyword>
<sequence>MEKAIHIKYPESLANALKLSPENFEKEIKMSSLVKLYEMGKISSGVAAKVLGIARIDFLDQLSNYKVSQLGYSNLDEVNEDIENA</sequence>
<dbReference type="Proteomes" id="UP000184050">
    <property type="component" value="Unassembled WGS sequence"/>
</dbReference>
<accession>A0A1M6GKI2</accession>
<dbReference type="Pfam" id="PF03683">
    <property type="entry name" value="UPF0175"/>
    <property type="match status" value="1"/>
</dbReference>
<dbReference type="OrthoDB" id="1364003at2"/>
<evidence type="ECO:0000256" key="1">
    <source>
        <dbReference type="ARBA" id="ARBA00005651"/>
    </source>
</evidence>